<organism evidence="2">
    <name type="scientific">Barrientosiimonas endolithica</name>
    <dbReference type="NCBI Taxonomy" id="1535208"/>
    <lineage>
        <taxon>Bacteria</taxon>
        <taxon>Bacillati</taxon>
        <taxon>Actinomycetota</taxon>
        <taxon>Actinomycetes</taxon>
        <taxon>Micrococcales</taxon>
        <taxon>Dermacoccaceae</taxon>
        <taxon>Barrientosiimonas</taxon>
    </lineage>
</organism>
<reference evidence="2" key="1">
    <citation type="journal article" date="2014" name="Int. J. Syst. Evol. Microbiol.">
        <title>Complete genome of a new Firmicutes species belonging to the dominant human colonic microbiota ('Ruminococcus bicirculans') reveals two chromosomes and a selective capacity to utilize plant glucans.</title>
        <authorList>
            <consortium name="NISC Comparative Sequencing Program"/>
            <person name="Wegmann U."/>
            <person name="Louis P."/>
            <person name="Goesmann A."/>
            <person name="Henrissat B."/>
            <person name="Duncan S.H."/>
            <person name="Flint H.J."/>
        </authorList>
    </citation>
    <scope>NUCLEOTIDE SEQUENCE</scope>
    <source>
        <strain evidence="2">NBRC 110608</strain>
    </source>
</reference>
<keyword evidence="2" id="KW-0540">Nuclease</keyword>
<sequence>MWTEDDDAALRREAMAWLAVRTDDQRHYLSTDEIGEFRFRGERFPLMDRQRGIRKPAQLQAALSIRTTFRPDGAERPYEDALRPDGLISYKWRGTDPDHPENRGLRRAYEQQLPLIWFYGVGVGTYQAVFPVFIVAEDRALHEFVLSPIEGVLPQAGDTLQEEVLRRYVAREAKNRLHQPIFRGLVLRAYGERCSVCELRHAVLLDAAHIVPDSDRAGIAAVRNGLSLCKIHHAAYDTGILGIRPDYTLAIREEVLREVDGPMLRHGLQDMHGQRLRVLPRRRSEKPDPDLLEMQWDRFLAS</sequence>
<feature type="domain" description="HNH nuclease" evidence="1">
    <location>
        <begin position="194"/>
        <end position="243"/>
    </location>
</feature>
<keyword evidence="2" id="KW-0255">Endonuclease</keyword>
<dbReference type="Pfam" id="PF13391">
    <property type="entry name" value="HNH_2"/>
    <property type="match status" value="1"/>
</dbReference>
<dbReference type="EMBL" id="AP027735">
    <property type="protein sequence ID" value="BDZ60007.1"/>
    <property type="molecule type" value="Genomic_DNA"/>
</dbReference>
<evidence type="ECO:0000259" key="1">
    <source>
        <dbReference type="Pfam" id="PF13391"/>
    </source>
</evidence>
<proteinExistence type="predicted"/>
<keyword evidence="2" id="KW-0378">Hydrolase</keyword>
<dbReference type="InterPro" id="IPR003615">
    <property type="entry name" value="HNH_nuc"/>
</dbReference>
<name>A0ABM8HG38_9MICO</name>
<protein>
    <submittedName>
        <fullName evidence="2">HNH endonuclease</fullName>
    </submittedName>
</protein>
<reference evidence="2" key="2">
    <citation type="submission" date="2023-02" db="EMBL/GenBank/DDBJ databases">
        <authorList>
            <person name="Sun Q."/>
            <person name="Mori K."/>
        </authorList>
    </citation>
    <scope>NUCLEOTIDE SEQUENCE</scope>
    <source>
        <strain evidence="2">NBRC 110608</strain>
    </source>
</reference>
<dbReference type="GO" id="GO:0004519">
    <property type="term" value="F:endonuclease activity"/>
    <property type="evidence" value="ECO:0007669"/>
    <property type="project" value="UniProtKB-KW"/>
</dbReference>
<gene>
    <name evidence="2" type="ORF">GCM10025872_36640</name>
</gene>
<accession>A0ABM8HG38</accession>
<evidence type="ECO:0000313" key="2">
    <source>
        <dbReference type="EMBL" id="BDZ60007.1"/>
    </source>
</evidence>
<dbReference type="RefSeq" id="WP_289231811.1">
    <property type="nucleotide sequence ID" value="NZ_AP027735.1"/>
</dbReference>